<feature type="domain" description="Nudix hydrolase" evidence="5">
    <location>
        <begin position="215"/>
        <end position="351"/>
    </location>
</feature>
<dbReference type="NCBIfam" id="TIGR00125">
    <property type="entry name" value="cyt_tran_rel"/>
    <property type="match status" value="1"/>
</dbReference>
<dbReference type="NCBIfam" id="NF003786">
    <property type="entry name" value="PRK05379.1-2"/>
    <property type="match status" value="1"/>
</dbReference>
<evidence type="ECO:0000256" key="4">
    <source>
        <dbReference type="ARBA" id="ARBA00022801"/>
    </source>
</evidence>
<dbReference type="PANTHER" id="PTHR21342">
    <property type="entry name" value="PHOSPHOPANTETHEINE ADENYLYLTRANSFERASE"/>
    <property type="match status" value="1"/>
</dbReference>
<dbReference type="Proteomes" id="UP000185639">
    <property type="component" value="Unassembled WGS sequence"/>
</dbReference>
<evidence type="ECO:0000313" key="6">
    <source>
        <dbReference type="EMBL" id="SIS59505.1"/>
    </source>
</evidence>
<dbReference type="InterPro" id="IPR000086">
    <property type="entry name" value="NUDIX_hydrolase_dom"/>
</dbReference>
<dbReference type="Pfam" id="PF01467">
    <property type="entry name" value="CTP_transf_like"/>
    <property type="match status" value="1"/>
</dbReference>
<dbReference type="Gene3D" id="3.40.50.620">
    <property type="entry name" value="HUPs"/>
    <property type="match status" value="1"/>
</dbReference>
<dbReference type="SUPFAM" id="SSF52374">
    <property type="entry name" value="Nucleotidylyl transferase"/>
    <property type="match status" value="1"/>
</dbReference>
<dbReference type="Gene3D" id="3.90.79.10">
    <property type="entry name" value="Nucleoside Triphosphate Pyrophosphohydrolase"/>
    <property type="match status" value="1"/>
</dbReference>
<evidence type="ECO:0000313" key="7">
    <source>
        <dbReference type="Proteomes" id="UP000185639"/>
    </source>
</evidence>
<dbReference type="PROSITE" id="PS51462">
    <property type="entry name" value="NUDIX"/>
    <property type="match status" value="1"/>
</dbReference>
<dbReference type="PANTHER" id="PTHR21342:SF0">
    <property type="entry name" value="BIFUNCTIONAL NMN ADENYLYLTRANSFERASE_NUDIX HYDROLASE"/>
    <property type="match status" value="1"/>
</dbReference>
<dbReference type="SUPFAM" id="SSF55811">
    <property type="entry name" value="Nudix"/>
    <property type="match status" value="1"/>
</dbReference>
<dbReference type="Pfam" id="PF00293">
    <property type="entry name" value="NUDIX"/>
    <property type="match status" value="1"/>
</dbReference>
<evidence type="ECO:0000259" key="5">
    <source>
        <dbReference type="PROSITE" id="PS51462"/>
    </source>
</evidence>
<name>A0A1N7KD25_9GAMM</name>
<dbReference type="GO" id="GO:0016779">
    <property type="term" value="F:nucleotidyltransferase activity"/>
    <property type="evidence" value="ECO:0007669"/>
    <property type="project" value="UniProtKB-KW"/>
</dbReference>
<evidence type="ECO:0000256" key="2">
    <source>
        <dbReference type="ARBA" id="ARBA00022679"/>
    </source>
</evidence>
<dbReference type="InterPro" id="IPR015797">
    <property type="entry name" value="NUDIX_hydrolase-like_dom_sf"/>
</dbReference>
<dbReference type="RefSeq" id="WP_076514535.1">
    <property type="nucleotide sequence ID" value="NZ_FTOH01000002.1"/>
</dbReference>
<dbReference type="OrthoDB" id="542521at2"/>
<dbReference type="InterPro" id="IPR014729">
    <property type="entry name" value="Rossmann-like_a/b/a_fold"/>
</dbReference>
<accession>A0A1N7KD25</accession>
<dbReference type="InterPro" id="IPR004821">
    <property type="entry name" value="Cyt_trans-like"/>
</dbReference>
<evidence type="ECO:0000256" key="1">
    <source>
        <dbReference type="ARBA" id="ARBA00001946"/>
    </source>
</evidence>
<dbReference type="EMBL" id="FTOH01000002">
    <property type="protein sequence ID" value="SIS59505.1"/>
    <property type="molecule type" value="Genomic_DNA"/>
</dbReference>
<protein>
    <submittedName>
        <fullName evidence="6">Bifunctional NMN adenylyltransferase/nudix hydrolase</fullName>
    </submittedName>
</protein>
<dbReference type="GO" id="GO:0016787">
    <property type="term" value="F:hydrolase activity"/>
    <property type="evidence" value="ECO:0007669"/>
    <property type="project" value="UniProtKB-KW"/>
</dbReference>
<comment type="cofactor">
    <cofactor evidence="1">
        <name>Mg(2+)</name>
        <dbReference type="ChEBI" id="CHEBI:18420"/>
    </cofactor>
</comment>
<gene>
    <name evidence="6" type="ORF">SAMN05421686_102433</name>
</gene>
<dbReference type="PROSITE" id="PS00893">
    <property type="entry name" value="NUDIX_BOX"/>
    <property type="match status" value="1"/>
</dbReference>
<dbReference type="AlphaFoldDB" id="A0A1N7KD25"/>
<reference evidence="7" key="1">
    <citation type="submission" date="2017-01" db="EMBL/GenBank/DDBJ databases">
        <authorList>
            <person name="Varghese N."/>
            <person name="Submissions S."/>
        </authorList>
    </citation>
    <scope>NUCLEOTIDE SEQUENCE [LARGE SCALE GENOMIC DNA]</scope>
    <source>
        <strain evidence="7">DSM 24913</strain>
    </source>
</reference>
<sequence length="354" mass="39999">MSIDKEFDFAVFIGRFQPFHEGHLQVIQSGLEQANKLIVLIGSSWQARNPRNPWLHSEREHMIRACLSDDENQRLICVPLMDVPYNDEVWVRNVQTTVSGLVTAHYSTPHKPAKIALIGHKKDQTGFYLSLFPQWQSIGVDNYRSISATPIREAFFSQGKEQELGAMISDGLLPAPVVSWLDEFSRSSPGYTQICEEIAFVRKYKTAWEAAPYAPTFVTVDAVLVQSGHILLVERRANPGKGLWALPGGFVDPHERLLDACLRELREETRLKVPAPVLKGSIRKQAVFDDPYRSARGRTITHAFYIELEPSASLPKVKGSDDARQARWVPLGDLKPQDMFEDHYFVIQDMLGTG</sequence>
<dbReference type="CDD" id="cd18873">
    <property type="entry name" value="NUDIX_NadM_like"/>
    <property type="match status" value="1"/>
</dbReference>
<dbReference type="STRING" id="484498.SAMN05421686_102433"/>
<keyword evidence="7" id="KW-1185">Reference proteome</keyword>
<keyword evidence="2 6" id="KW-0808">Transferase</keyword>
<dbReference type="NCBIfam" id="NF003788">
    <property type="entry name" value="PRK05379.1-5"/>
    <property type="match status" value="1"/>
</dbReference>
<dbReference type="InterPro" id="IPR020084">
    <property type="entry name" value="NUDIX_hydrolase_CS"/>
</dbReference>
<keyword evidence="3 6" id="KW-0548">Nucleotidyltransferase</keyword>
<proteinExistence type="predicted"/>
<keyword evidence="4 6" id="KW-0378">Hydrolase</keyword>
<evidence type="ECO:0000256" key="3">
    <source>
        <dbReference type="ARBA" id="ARBA00022695"/>
    </source>
</evidence>
<organism evidence="6 7">
    <name type="scientific">Thalassolituus maritimus</name>
    <dbReference type="NCBI Taxonomy" id="484498"/>
    <lineage>
        <taxon>Bacteria</taxon>
        <taxon>Pseudomonadati</taxon>
        <taxon>Pseudomonadota</taxon>
        <taxon>Gammaproteobacteria</taxon>
        <taxon>Oceanospirillales</taxon>
        <taxon>Oceanospirillaceae</taxon>
        <taxon>Thalassolituus</taxon>
    </lineage>
</organism>